<proteinExistence type="predicted"/>
<feature type="chain" id="PRO_5047018273" evidence="1">
    <location>
        <begin position="21"/>
        <end position="153"/>
    </location>
</feature>
<sequence length="153" mass="16882">MRPLFPLFLLLLALPLPSLGEQGAVNNSLSIGPWKGTKFRIQVLKEGGWFPASPSRSGIYLPGSDTFSGSSEYPSGDRIHVHANHQLRPTFLWVKLENDRSVQGGEIIYISNTQLTQGTLIRLDDGQSDALGAVWIDAYSAFQAFVPNQRELN</sequence>
<keyword evidence="3" id="KW-1185">Reference proteome</keyword>
<dbReference type="Proteomes" id="UP001523550">
    <property type="component" value="Unassembled WGS sequence"/>
</dbReference>
<evidence type="ECO:0000313" key="3">
    <source>
        <dbReference type="Proteomes" id="UP001523550"/>
    </source>
</evidence>
<accession>A0ABT1G7G9</accession>
<keyword evidence="1" id="KW-0732">Signal</keyword>
<comment type="caution">
    <text evidence="2">The sequence shown here is derived from an EMBL/GenBank/DDBJ whole genome shotgun (WGS) entry which is preliminary data.</text>
</comment>
<feature type="signal peptide" evidence="1">
    <location>
        <begin position="1"/>
        <end position="20"/>
    </location>
</feature>
<gene>
    <name evidence="2" type="ORF">J2T60_001204</name>
</gene>
<protein>
    <submittedName>
        <fullName evidence="2">Uncharacterized protein</fullName>
    </submittedName>
</protein>
<name>A0ABT1G7G9_9GAMM</name>
<dbReference type="EMBL" id="JALJYF010000001">
    <property type="protein sequence ID" value="MCP1727239.1"/>
    <property type="molecule type" value="Genomic_DNA"/>
</dbReference>
<reference evidence="2 3" key="1">
    <citation type="submission" date="2022-03" db="EMBL/GenBank/DDBJ databases">
        <title>Genomic Encyclopedia of Type Strains, Phase III (KMG-III): the genomes of soil and plant-associated and newly described type strains.</title>
        <authorList>
            <person name="Whitman W."/>
        </authorList>
    </citation>
    <scope>NUCLEOTIDE SEQUENCE [LARGE SCALE GENOMIC DNA]</scope>
    <source>
        <strain evidence="2 3">BSker1</strain>
    </source>
</reference>
<evidence type="ECO:0000313" key="2">
    <source>
        <dbReference type="EMBL" id="MCP1727239.1"/>
    </source>
</evidence>
<organism evidence="2 3">
    <name type="scientific">Natronospira proteinivora</name>
    <dbReference type="NCBI Taxonomy" id="1807133"/>
    <lineage>
        <taxon>Bacteria</taxon>
        <taxon>Pseudomonadati</taxon>
        <taxon>Pseudomonadota</taxon>
        <taxon>Gammaproteobacteria</taxon>
        <taxon>Natronospirales</taxon>
        <taxon>Natronospiraceae</taxon>
        <taxon>Natronospira</taxon>
    </lineage>
</organism>
<evidence type="ECO:0000256" key="1">
    <source>
        <dbReference type="SAM" id="SignalP"/>
    </source>
</evidence>
<dbReference type="RefSeq" id="WP_253446833.1">
    <property type="nucleotide sequence ID" value="NZ_JALJYF010000001.1"/>
</dbReference>